<dbReference type="EMBL" id="CP147982">
    <property type="protein sequence ID" value="WXK74753.1"/>
    <property type="molecule type" value="Genomic_DNA"/>
</dbReference>
<dbReference type="SUPFAM" id="SSF48371">
    <property type="entry name" value="ARM repeat"/>
    <property type="match status" value="1"/>
</dbReference>
<evidence type="ECO:0000313" key="1">
    <source>
        <dbReference type="EMBL" id="WXK74753.1"/>
    </source>
</evidence>
<dbReference type="RefSeq" id="WP_407284983.1">
    <property type="nucleotide sequence ID" value="NZ_CP147982.1"/>
</dbReference>
<name>A0ABZ2QF36_9ACTN</name>
<dbReference type="InterPro" id="IPR011989">
    <property type="entry name" value="ARM-like"/>
</dbReference>
<dbReference type="InterPro" id="IPR016024">
    <property type="entry name" value="ARM-type_fold"/>
</dbReference>
<evidence type="ECO:0008006" key="3">
    <source>
        <dbReference type="Google" id="ProtNLM"/>
    </source>
</evidence>
<keyword evidence="2" id="KW-1185">Reference proteome</keyword>
<dbReference type="Proteomes" id="UP001626628">
    <property type="component" value="Chromosome"/>
</dbReference>
<gene>
    <name evidence="1" type="ORF">WAB15_01520</name>
</gene>
<dbReference type="Gene3D" id="1.25.10.10">
    <property type="entry name" value="Leucine-rich Repeat Variant"/>
    <property type="match status" value="1"/>
</dbReference>
<sequence>MTGEDTPYVRARVPDLLLSWDTPRPPLGAAARAALLILAGDGDWGVRAEAGRALTAAHDGSSEFTDVIVGLLRDPAVDVRACTAEAVADGVDRTAAVADALVALLDEDDLGTRLNAAYGLLRRDDPRTGEAIERVGPLSRPGFEHDHRLSAFWRWKWDREDRSAAE</sequence>
<proteinExistence type="predicted"/>
<reference evidence="1 2" key="1">
    <citation type="submission" date="2024-03" db="EMBL/GenBank/DDBJ databases">
        <title>The complete genome of Streptomyces sirii sp.nov.</title>
        <authorList>
            <person name="Zakalyukina Y.V."/>
            <person name="Belik A.R."/>
            <person name="Biryukov M.V."/>
            <person name="Baturina O.A."/>
            <person name="Kabilov M.R."/>
        </authorList>
    </citation>
    <scope>NUCLEOTIDE SEQUENCE [LARGE SCALE GENOMIC DNA]</scope>
    <source>
        <strain evidence="1 2">BP-8</strain>
    </source>
</reference>
<evidence type="ECO:0000313" key="2">
    <source>
        <dbReference type="Proteomes" id="UP001626628"/>
    </source>
</evidence>
<organism evidence="1 2">
    <name type="scientific">Streptomyces sirii</name>
    <dbReference type="NCBI Taxonomy" id="3127701"/>
    <lineage>
        <taxon>Bacteria</taxon>
        <taxon>Bacillati</taxon>
        <taxon>Actinomycetota</taxon>
        <taxon>Actinomycetes</taxon>
        <taxon>Kitasatosporales</taxon>
        <taxon>Streptomycetaceae</taxon>
        <taxon>Streptomyces</taxon>
    </lineage>
</organism>
<accession>A0ABZ2QF36</accession>
<protein>
    <recommendedName>
        <fullName evidence="3">HEAT repeat domain-containing protein</fullName>
    </recommendedName>
</protein>